<gene>
    <name evidence="2" type="ORF">E2562_019437</name>
</gene>
<evidence type="ECO:0000256" key="1">
    <source>
        <dbReference type="SAM" id="MobiDB-lite"/>
    </source>
</evidence>
<feature type="compositionally biased region" description="Polar residues" evidence="1">
    <location>
        <begin position="31"/>
        <end position="45"/>
    </location>
</feature>
<sequence>MKASRFVGSPRRRPPPSSPRRLPGDGGLTTPPLNRNALASTSSPSACLRHGRPFQGPPHRARRRRVRAA</sequence>
<dbReference type="EMBL" id="SPHZ02000006">
    <property type="protein sequence ID" value="KAF0912849.1"/>
    <property type="molecule type" value="Genomic_DNA"/>
</dbReference>
<keyword evidence="3" id="KW-1185">Reference proteome</keyword>
<feature type="region of interest" description="Disordered" evidence="1">
    <location>
        <begin position="1"/>
        <end position="69"/>
    </location>
</feature>
<organism evidence="2 3">
    <name type="scientific">Oryza meyeriana var. granulata</name>
    <dbReference type="NCBI Taxonomy" id="110450"/>
    <lineage>
        <taxon>Eukaryota</taxon>
        <taxon>Viridiplantae</taxon>
        <taxon>Streptophyta</taxon>
        <taxon>Embryophyta</taxon>
        <taxon>Tracheophyta</taxon>
        <taxon>Spermatophyta</taxon>
        <taxon>Magnoliopsida</taxon>
        <taxon>Liliopsida</taxon>
        <taxon>Poales</taxon>
        <taxon>Poaceae</taxon>
        <taxon>BOP clade</taxon>
        <taxon>Oryzoideae</taxon>
        <taxon>Oryzeae</taxon>
        <taxon>Oryzinae</taxon>
        <taxon>Oryza</taxon>
        <taxon>Oryza meyeriana</taxon>
    </lineage>
</organism>
<evidence type="ECO:0000313" key="2">
    <source>
        <dbReference type="EMBL" id="KAF0912849.1"/>
    </source>
</evidence>
<proteinExistence type="predicted"/>
<accession>A0A6G1DK85</accession>
<comment type="caution">
    <text evidence="2">The sequence shown here is derived from an EMBL/GenBank/DDBJ whole genome shotgun (WGS) entry which is preliminary data.</text>
</comment>
<name>A0A6G1DK85_9ORYZ</name>
<evidence type="ECO:0000313" key="3">
    <source>
        <dbReference type="Proteomes" id="UP000479710"/>
    </source>
</evidence>
<reference evidence="2 3" key="1">
    <citation type="submission" date="2019-11" db="EMBL/GenBank/DDBJ databases">
        <title>Whole genome sequence of Oryza granulata.</title>
        <authorList>
            <person name="Li W."/>
        </authorList>
    </citation>
    <scope>NUCLEOTIDE SEQUENCE [LARGE SCALE GENOMIC DNA]</scope>
    <source>
        <strain evidence="3">cv. Menghai</strain>
        <tissue evidence="2">Leaf</tissue>
    </source>
</reference>
<dbReference type="Proteomes" id="UP000479710">
    <property type="component" value="Unassembled WGS sequence"/>
</dbReference>
<protein>
    <submittedName>
        <fullName evidence="2">Uncharacterized protein</fullName>
    </submittedName>
</protein>
<feature type="compositionally biased region" description="Basic residues" evidence="1">
    <location>
        <begin position="59"/>
        <end position="69"/>
    </location>
</feature>
<dbReference type="AlphaFoldDB" id="A0A6G1DK85"/>